<keyword evidence="3" id="KW-1133">Transmembrane helix</keyword>
<dbReference type="AlphaFoldDB" id="A0A239FN18"/>
<keyword evidence="2" id="KW-0812">Transmembrane</keyword>
<protein>
    <submittedName>
        <fullName evidence="6">Diguanylate cyclase (GGDEF) domain-containing protein</fullName>
    </submittedName>
</protein>
<dbReference type="InterPro" id="IPR029787">
    <property type="entry name" value="Nucleotide_cyclase"/>
</dbReference>
<dbReference type="SUPFAM" id="SSF55073">
    <property type="entry name" value="Nucleotide cyclase"/>
    <property type="match status" value="1"/>
</dbReference>
<name>A0A239FN18_9ACTN</name>
<evidence type="ECO:0000313" key="6">
    <source>
        <dbReference type="EMBL" id="SNS58237.1"/>
    </source>
</evidence>
<dbReference type="PROSITE" id="PS50887">
    <property type="entry name" value="GGDEF"/>
    <property type="match status" value="1"/>
</dbReference>
<dbReference type="GO" id="GO:0016020">
    <property type="term" value="C:membrane"/>
    <property type="evidence" value="ECO:0007669"/>
    <property type="project" value="UniProtKB-SubCell"/>
</dbReference>
<comment type="subcellular location">
    <subcellularLocation>
        <location evidence="1">Membrane</location>
    </subcellularLocation>
</comment>
<keyword evidence="7" id="KW-1185">Reference proteome</keyword>
<dbReference type="GO" id="GO:0003824">
    <property type="term" value="F:catalytic activity"/>
    <property type="evidence" value="ECO:0007669"/>
    <property type="project" value="UniProtKB-ARBA"/>
</dbReference>
<dbReference type="Pfam" id="PF00990">
    <property type="entry name" value="GGDEF"/>
    <property type="match status" value="1"/>
</dbReference>
<reference evidence="6 7" key="1">
    <citation type="submission" date="2017-06" db="EMBL/GenBank/DDBJ databases">
        <authorList>
            <person name="Kim H.J."/>
            <person name="Triplett B.A."/>
        </authorList>
    </citation>
    <scope>NUCLEOTIDE SEQUENCE [LARGE SCALE GENOMIC DNA]</scope>
    <source>
        <strain evidence="6 7">DSM 43151</strain>
    </source>
</reference>
<dbReference type="GO" id="GO:0007165">
    <property type="term" value="P:signal transduction"/>
    <property type="evidence" value="ECO:0007669"/>
    <property type="project" value="UniProtKB-ARBA"/>
</dbReference>
<dbReference type="InterPro" id="IPR000160">
    <property type="entry name" value="GGDEF_dom"/>
</dbReference>
<dbReference type="InterPro" id="IPR043128">
    <property type="entry name" value="Rev_trsase/Diguanyl_cyclase"/>
</dbReference>
<feature type="domain" description="GGDEF" evidence="5">
    <location>
        <begin position="395"/>
        <end position="529"/>
    </location>
</feature>
<evidence type="ECO:0000256" key="3">
    <source>
        <dbReference type="ARBA" id="ARBA00022989"/>
    </source>
</evidence>
<organism evidence="6 7">
    <name type="scientific">Actinoplanes regularis</name>
    <dbReference type="NCBI Taxonomy" id="52697"/>
    <lineage>
        <taxon>Bacteria</taxon>
        <taxon>Bacillati</taxon>
        <taxon>Actinomycetota</taxon>
        <taxon>Actinomycetes</taxon>
        <taxon>Micromonosporales</taxon>
        <taxon>Micromonosporaceae</taxon>
        <taxon>Actinoplanes</taxon>
    </lineage>
</organism>
<sequence>MVRMAVRSNWRRWTGIALVLIVAMIGTAASWAAQRTYEQRSAAHVMDLDTNDLSQAINTEIQRYGDMLTDVAVAIGAQRDLTAADFAWITNTVSNRRLPGATSLDLVEDTTDAGVADLQSYWRRRGAQDLTLKPATTADGQHAFTILRRSFDGRHREAGTDQFGVPEAAEALRDSRSYGGFAVSRAYVLLTDRTLPVSQQQLSFRLAVPVYRTGNQFRGWLTMGVHGHDLLTTTLQAQTHGATAADLFESNGARVQTVAAASANRARSYPRSLDRIRRITIGERTWTLKAYPTEALLHESREGIAGTTFRVAMTINALLTLIVGLLASARNRAMSKVDAATAALRDDIERREQVETRLRERELELQRMVLHDPLTGLTNRAGLDARLAELVGQDTRIALLLIDLDGFKLVNDVYGHAAGDTMLTEFGRILRAGVGTGDVVARLGGDEFVVLITETPDEANAVATAERILAGAAAAPVLLGDDDQITVRASIGVATGRLADTPQELMRRADIAMYHAKHLGKNGVQVHDTALTNQDTEHPHPSKI</sequence>
<dbReference type="PANTHER" id="PTHR46663:SF2">
    <property type="entry name" value="GGDEF DOMAIN-CONTAINING PROTEIN"/>
    <property type="match status" value="1"/>
</dbReference>
<evidence type="ECO:0000256" key="2">
    <source>
        <dbReference type="ARBA" id="ARBA00022692"/>
    </source>
</evidence>
<dbReference type="NCBIfam" id="TIGR00254">
    <property type="entry name" value="GGDEF"/>
    <property type="match status" value="1"/>
</dbReference>
<evidence type="ECO:0000256" key="4">
    <source>
        <dbReference type="ARBA" id="ARBA00023136"/>
    </source>
</evidence>
<dbReference type="Gene3D" id="3.30.450.350">
    <property type="entry name" value="CHASE domain"/>
    <property type="match status" value="1"/>
</dbReference>
<dbReference type="Proteomes" id="UP000198415">
    <property type="component" value="Unassembled WGS sequence"/>
</dbReference>
<proteinExistence type="predicted"/>
<dbReference type="CDD" id="cd01949">
    <property type="entry name" value="GGDEF"/>
    <property type="match status" value="1"/>
</dbReference>
<evidence type="ECO:0000256" key="1">
    <source>
        <dbReference type="ARBA" id="ARBA00004370"/>
    </source>
</evidence>
<dbReference type="OrthoDB" id="9763119at2"/>
<evidence type="ECO:0000313" key="7">
    <source>
        <dbReference type="Proteomes" id="UP000198415"/>
    </source>
</evidence>
<evidence type="ECO:0000259" key="5">
    <source>
        <dbReference type="PROSITE" id="PS50887"/>
    </source>
</evidence>
<dbReference type="Gene3D" id="3.30.70.270">
    <property type="match status" value="1"/>
</dbReference>
<dbReference type="PANTHER" id="PTHR46663">
    <property type="entry name" value="DIGUANYLATE CYCLASE DGCT-RELATED"/>
    <property type="match status" value="1"/>
</dbReference>
<dbReference type="InterPro" id="IPR006189">
    <property type="entry name" value="CHASE_dom"/>
</dbReference>
<dbReference type="EMBL" id="FZNR01000018">
    <property type="protein sequence ID" value="SNS58237.1"/>
    <property type="molecule type" value="Genomic_DNA"/>
</dbReference>
<gene>
    <name evidence="6" type="ORF">SAMN06264365_118165</name>
</gene>
<dbReference type="SMART" id="SM00267">
    <property type="entry name" value="GGDEF"/>
    <property type="match status" value="1"/>
</dbReference>
<dbReference type="InterPro" id="IPR052163">
    <property type="entry name" value="DGC-Regulatory_Protein"/>
</dbReference>
<accession>A0A239FN18</accession>
<dbReference type="Pfam" id="PF03924">
    <property type="entry name" value="CHASE"/>
    <property type="match status" value="1"/>
</dbReference>
<keyword evidence="4" id="KW-0472">Membrane</keyword>
<dbReference type="InterPro" id="IPR042240">
    <property type="entry name" value="CHASE_sf"/>
</dbReference>